<keyword evidence="3 5" id="KW-0808">Transferase</keyword>
<dbReference type="InterPro" id="IPR004033">
    <property type="entry name" value="UbiE/COQ5_MeTrFase"/>
</dbReference>
<organism evidence="6 7">
    <name type="scientific">Syntrophorhabdus aromaticivorans</name>
    <dbReference type="NCBI Taxonomy" id="328301"/>
    <lineage>
        <taxon>Bacteria</taxon>
        <taxon>Pseudomonadati</taxon>
        <taxon>Thermodesulfobacteriota</taxon>
        <taxon>Syntrophorhabdia</taxon>
        <taxon>Syntrophorhabdales</taxon>
        <taxon>Syntrophorhabdaceae</taxon>
        <taxon>Syntrophorhabdus</taxon>
    </lineage>
</organism>
<reference evidence="6" key="2">
    <citation type="submission" date="2020-01" db="EMBL/GenBank/DDBJ databases">
        <authorList>
            <person name="Campanaro S."/>
        </authorList>
    </citation>
    <scope>NUCLEOTIDE SEQUENCE</scope>
    <source>
        <strain evidence="6">AS06rmzACSIP_7</strain>
    </source>
</reference>
<feature type="binding site" evidence="5">
    <location>
        <begin position="121"/>
        <end position="122"/>
    </location>
    <ligand>
        <name>S-adenosyl-L-methionine</name>
        <dbReference type="ChEBI" id="CHEBI:59789"/>
    </ligand>
</feature>
<comment type="caution">
    <text evidence="5">Lacks conserved residue(s) required for the propagation of feature annotation.</text>
</comment>
<dbReference type="GO" id="GO:0032259">
    <property type="term" value="P:methylation"/>
    <property type="evidence" value="ECO:0007669"/>
    <property type="project" value="UniProtKB-KW"/>
</dbReference>
<dbReference type="AlphaFoldDB" id="A0A971M4M4"/>
<evidence type="ECO:0000256" key="2">
    <source>
        <dbReference type="ARBA" id="ARBA00022603"/>
    </source>
</evidence>
<feature type="binding site" evidence="5">
    <location>
        <position position="93"/>
    </location>
    <ligand>
        <name>S-adenosyl-L-methionine</name>
        <dbReference type="ChEBI" id="CHEBI:59789"/>
    </ligand>
</feature>
<dbReference type="Gene3D" id="3.40.50.150">
    <property type="entry name" value="Vaccinia Virus protein VP39"/>
    <property type="match status" value="1"/>
</dbReference>
<dbReference type="GO" id="GO:0043770">
    <property type="term" value="F:demethylmenaquinone methyltransferase activity"/>
    <property type="evidence" value="ECO:0007669"/>
    <property type="project" value="UniProtKB-UniRule"/>
</dbReference>
<dbReference type="SUPFAM" id="SSF53335">
    <property type="entry name" value="S-adenosyl-L-methionine-dependent methyltransferases"/>
    <property type="match status" value="1"/>
</dbReference>
<name>A0A971M4M4_9BACT</name>
<evidence type="ECO:0000313" key="7">
    <source>
        <dbReference type="Proteomes" id="UP000777265"/>
    </source>
</evidence>
<gene>
    <name evidence="6" type="primary">ubiE</name>
    <name evidence="5" type="synonym">menG</name>
    <name evidence="6" type="ORF">GXY80_10575</name>
</gene>
<dbReference type="InterPro" id="IPR029063">
    <property type="entry name" value="SAM-dependent_MTases_sf"/>
</dbReference>
<dbReference type="PROSITE" id="PS01183">
    <property type="entry name" value="UBIE_1"/>
    <property type="match status" value="1"/>
</dbReference>
<evidence type="ECO:0000256" key="3">
    <source>
        <dbReference type="ARBA" id="ARBA00022679"/>
    </source>
</evidence>
<dbReference type="PROSITE" id="PS51608">
    <property type="entry name" value="SAM_MT_UBIE"/>
    <property type="match status" value="1"/>
</dbReference>
<dbReference type="EC" id="2.1.1.163" evidence="5"/>
<dbReference type="CDD" id="cd02440">
    <property type="entry name" value="AdoMet_MTases"/>
    <property type="match status" value="1"/>
</dbReference>
<dbReference type="NCBIfam" id="TIGR01934">
    <property type="entry name" value="MenG_MenH_UbiE"/>
    <property type="match status" value="1"/>
</dbReference>
<accession>A0A971M4M4</accession>
<dbReference type="Proteomes" id="UP000777265">
    <property type="component" value="Unassembled WGS sequence"/>
</dbReference>
<comment type="function">
    <text evidence="5">Methyltransferase required for the conversion of demethylmenaquinol (DMKH2) to menaquinol (MKH2).</text>
</comment>
<keyword evidence="1 5" id="KW-0474">Menaquinone biosynthesis</keyword>
<keyword evidence="2 5" id="KW-0489">Methyltransferase</keyword>
<evidence type="ECO:0000313" key="6">
    <source>
        <dbReference type="EMBL" id="NLW35908.1"/>
    </source>
</evidence>
<dbReference type="Pfam" id="PF01209">
    <property type="entry name" value="Ubie_methyltran"/>
    <property type="match status" value="1"/>
</dbReference>
<comment type="pathway">
    <text evidence="5">Quinol/quinone metabolism; menaquinone biosynthesis; menaquinol from 1,4-dihydroxy-2-naphthoate: step 2/2.</text>
</comment>
<dbReference type="PANTHER" id="PTHR43591">
    <property type="entry name" value="METHYLTRANSFERASE"/>
    <property type="match status" value="1"/>
</dbReference>
<proteinExistence type="inferred from homology"/>
<evidence type="ECO:0000256" key="4">
    <source>
        <dbReference type="ARBA" id="ARBA00022691"/>
    </source>
</evidence>
<protein>
    <recommendedName>
        <fullName evidence="5">Demethylmenaquinone methyltransferase</fullName>
        <ecNumber evidence="5">2.1.1.163</ecNumber>
    </recommendedName>
</protein>
<evidence type="ECO:0000256" key="5">
    <source>
        <dbReference type="HAMAP-Rule" id="MF_01813"/>
    </source>
</evidence>
<sequence>MEKRISKAYPSVREVTEHERVGMVKDIFSTITSRYDFLNHFLSLRRDIAWRRFTVKKMRFPRTRRFLDIACGTGDLAIEAVHRHREIRVHGVDFVQAMIDVGKKKVDRAGLSDRITLASGDALHLPFRDNTFDVAAMAFGIRNIPDRKGALREMARVVVPGGQIMILEMTFTRNRLFRAVYNIYLNRILPGLARRFSANPGAYHYLADSIMNFPTPDQFTALMEESGIEAVDAYPLTLGVTYLHVGVKPNGR</sequence>
<evidence type="ECO:0000256" key="1">
    <source>
        <dbReference type="ARBA" id="ARBA00022428"/>
    </source>
</evidence>
<dbReference type="GO" id="GO:0009234">
    <property type="term" value="P:menaquinone biosynthetic process"/>
    <property type="evidence" value="ECO:0007669"/>
    <property type="project" value="UniProtKB-UniRule"/>
</dbReference>
<reference evidence="6" key="1">
    <citation type="journal article" date="2020" name="Biotechnol. Biofuels">
        <title>New insights from the biogas microbiome by comprehensive genome-resolved metagenomics of nearly 1600 species originating from multiple anaerobic digesters.</title>
        <authorList>
            <person name="Campanaro S."/>
            <person name="Treu L."/>
            <person name="Rodriguez-R L.M."/>
            <person name="Kovalovszki A."/>
            <person name="Ziels R.M."/>
            <person name="Maus I."/>
            <person name="Zhu X."/>
            <person name="Kougias P.G."/>
            <person name="Basile A."/>
            <person name="Luo G."/>
            <person name="Schluter A."/>
            <person name="Konstantinidis K.T."/>
            <person name="Angelidaki I."/>
        </authorList>
    </citation>
    <scope>NUCLEOTIDE SEQUENCE</scope>
    <source>
        <strain evidence="6">AS06rmzACSIP_7</strain>
    </source>
</reference>
<feature type="binding site" evidence="5">
    <location>
        <position position="73"/>
    </location>
    <ligand>
        <name>S-adenosyl-L-methionine</name>
        <dbReference type="ChEBI" id="CHEBI:59789"/>
    </ligand>
</feature>
<dbReference type="InterPro" id="IPR023576">
    <property type="entry name" value="UbiE/COQ5_MeTrFase_CS"/>
</dbReference>
<comment type="catalytic activity">
    <reaction evidence="5">
        <text>a 2-demethylmenaquinol + S-adenosyl-L-methionine = a menaquinol + S-adenosyl-L-homocysteine + H(+)</text>
        <dbReference type="Rhea" id="RHEA:42640"/>
        <dbReference type="Rhea" id="RHEA-COMP:9539"/>
        <dbReference type="Rhea" id="RHEA-COMP:9563"/>
        <dbReference type="ChEBI" id="CHEBI:15378"/>
        <dbReference type="ChEBI" id="CHEBI:18151"/>
        <dbReference type="ChEBI" id="CHEBI:55437"/>
        <dbReference type="ChEBI" id="CHEBI:57856"/>
        <dbReference type="ChEBI" id="CHEBI:59789"/>
        <dbReference type="EC" id="2.1.1.163"/>
    </reaction>
</comment>
<dbReference type="HAMAP" id="MF_01813">
    <property type="entry name" value="MenG_UbiE_methyltr"/>
    <property type="match status" value="1"/>
</dbReference>
<keyword evidence="4 5" id="KW-0949">S-adenosyl-L-methionine</keyword>
<comment type="similarity">
    <text evidence="5">Belongs to the class I-like SAM-binding methyltransferase superfamily. MenG/UbiE family.</text>
</comment>
<comment type="caution">
    <text evidence="6">The sequence shown here is derived from an EMBL/GenBank/DDBJ whole genome shotgun (WGS) entry which is preliminary data.</text>
</comment>
<dbReference type="EMBL" id="JAAYEE010000182">
    <property type="protein sequence ID" value="NLW35908.1"/>
    <property type="molecule type" value="Genomic_DNA"/>
</dbReference>
<dbReference type="PANTHER" id="PTHR43591:SF24">
    <property type="entry name" value="2-METHOXY-6-POLYPRENYL-1,4-BENZOQUINOL METHYLASE, MITOCHONDRIAL"/>
    <property type="match status" value="1"/>
</dbReference>
<dbReference type="NCBIfam" id="NF001244">
    <property type="entry name" value="PRK00216.1-5"/>
    <property type="match status" value="1"/>
</dbReference>